<keyword evidence="1" id="KW-0175">Coiled coil</keyword>
<sequence>MLQNESLLVEVENLRKQLRKALNDLERANKILRGHGLATILPTATEI</sequence>
<organism evidence="2 3">
    <name type="scientific">Novosphingobium resinovorum</name>
    <dbReference type="NCBI Taxonomy" id="158500"/>
    <lineage>
        <taxon>Bacteria</taxon>
        <taxon>Pseudomonadati</taxon>
        <taxon>Pseudomonadota</taxon>
        <taxon>Alphaproteobacteria</taxon>
        <taxon>Sphingomonadales</taxon>
        <taxon>Sphingomonadaceae</taxon>
        <taxon>Novosphingobium</taxon>
    </lineage>
</organism>
<protein>
    <submittedName>
        <fullName evidence="2">Uncharacterized protein</fullName>
    </submittedName>
</protein>
<accession>A0A031JS02</accession>
<evidence type="ECO:0000313" key="3">
    <source>
        <dbReference type="Proteomes" id="UP000024329"/>
    </source>
</evidence>
<evidence type="ECO:0000313" key="2">
    <source>
        <dbReference type="EMBL" id="EZP79578.1"/>
    </source>
</evidence>
<name>A0A031JS02_9SPHN</name>
<proteinExistence type="predicted"/>
<comment type="caution">
    <text evidence="2">The sequence shown here is derived from an EMBL/GenBank/DDBJ whole genome shotgun (WGS) entry which is preliminary data.</text>
</comment>
<dbReference type="eggNOG" id="ENOG5032773">
    <property type="taxonomic scope" value="Bacteria"/>
</dbReference>
<feature type="coiled-coil region" evidence="1">
    <location>
        <begin position="4"/>
        <end position="35"/>
    </location>
</feature>
<dbReference type="Proteomes" id="UP000024329">
    <property type="component" value="Unassembled WGS sequence"/>
</dbReference>
<evidence type="ECO:0000256" key="1">
    <source>
        <dbReference type="SAM" id="Coils"/>
    </source>
</evidence>
<gene>
    <name evidence="2" type="ORF">BV97_04016</name>
</gene>
<dbReference type="AlphaFoldDB" id="A0A031JS02"/>
<reference evidence="2 3" key="1">
    <citation type="submission" date="2014-03" db="EMBL/GenBank/DDBJ databases">
        <title>Whole genome sequence of Novosphingobium resinovorum KF1.</title>
        <authorList>
            <person name="Gan H.M."/>
            <person name="Gan H.Y."/>
            <person name="Chew T.H."/>
            <person name="Savka M.A."/>
        </authorList>
    </citation>
    <scope>NUCLEOTIDE SEQUENCE [LARGE SCALE GENOMIC DNA]</scope>
    <source>
        <strain evidence="2 3">KF1</strain>
    </source>
</reference>
<dbReference type="EMBL" id="JFYZ01000024">
    <property type="protein sequence ID" value="EZP79578.1"/>
    <property type="molecule type" value="Genomic_DNA"/>
</dbReference>